<keyword evidence="5" id="KW-1185">Reference proteome</keyword>
<keyword evidence="4" id="KW-0238">DNA-binding</keyword>
<evidence type="ECO:0000256" key="2">
    <source>
        <dbReference type="ARBA" id="ARBA00023163"/>
    </source>
</evidence>
<organism evidence="4 5">
    <name type="scientific">Occallatibacter riparius</name>
    <dbReference type="NCBI Taxonomy" id="1002689"/>
    <lineage>
        <taxon>Bacteria</taxon>
        <taxon>Pseudomonadati</taxon>
        <taxon>Acidobacteriota</taxon>
        <taxon>Terriglobia</taxon>
        <taxon>Terriglobales</taxon>
        <taxon>Acidobacteriaceae</taxon>
        <taxon>Occallatibacter</taxon>
    </lineage>
</organism>
<dbReference type="InterPro" id="IPR001034">
    <property type="entry name" value="DeoR_HTH"/>
</dbReference>
<gene>
    <name evidence="4" type="ORF">MOP44_06320</name>
</gene>
<dbReference type="RefSeq" id="WP_260795112.1">
    <property type="nucleotide sequence ID" value="NZ_CP093313.1"/>
</dbReference>
<evidence type="ECO:0000256" key="1">
    <source>
        <dbReference type="ARBA" id="ARBA00023015"/>
    </source>
</evidence>
<dbReference type="InterPro" id="IPR000485">
    <property type="entry name" value="AsnC-type_HTH_dom"/>
</dbReference>
<evidence type="ECO:0000259" key="3">
    <source>
        <dbReference type="PROSITE" id="PS51000"/>
    </source>
</evidence>
<dbReference type="GO" id="GO:0003700">
    <property type="term" value="F:DNA-binding transcription factor activity"/>
    <property type="evidence" value="ECO:0007669"/>
    <property type="project" value="InterPro"/>
</dbReference>
<dbReference type="KEGG" id="orp:MOP44_06320"/>
<reference evidence="4" key="1">
    <citation type="submission" date="2021-04" db="EMBL/GenBank/DDBJ databases">
        <title>Phylogenetic analysis of Acidobacteriaceae.</title>
        <authorList>
            <person name="Qiu L."/>
            <person name="Zhang Q."/>
        </authorList>
    </citation>
    <scope>NUCLEOTIDE SEQUENCE</scope>
    <source>
        <strain evidence="4">DSM 25168</strain>
    </source>
</reference>
<dbReference type="SUPFAM" id="SSF100950">
    <property type="entry name" value="NagB/RpiA/CoA transferase-like"/>
    <property type="match status" value="1"/>
</dbReference>
<dbReference type="Gene3D" id="3.40.50.1360">
    <property type="match status" value="1"/>
</dbReference>
<dbReference type="SMART" id="SM00420">
    <property type="entry name" value="HTH_DEOR"/>
    <property type="match status" value="1"/>
</dbReference>
<evidence type="ECO:0000313" key="4">
    <source>
        <dbReference type="EMBL" id="UWZ85552.1"/>
    </source>
</evidence>
<name>A0A9J7BSB2_9BACT</name>
<dbReference type="PANTHER" id="PTHR30363:SF44">
    <property type="entry name" value="AGA OPERON TRANSCRIPTIONAL REPRESSOR-RELATED"/>
    <property type="match status" value="1"/>
</dbReference>
<dbReference type="InterPro" id="IPR036390">
    <property type="entry name" value="WH_DNA-bd_sf"/>
</dbReference>
<dbReference type="InterPro" id="IPR050313">
    <property type="entry name" value="Carb_Metab_HTH_regulators"/>
</dbReference>
<protein>
    <submittedName>
        <fullName evidence="4">DeoR/GlpR family DNA-binding transcription regulator</fullName>
    </submittedName>
</protein>
<dbReference type="PRINTS" id="PR00037">
    <property type="entry name" value="HTHLACR"/>
</dbReference>
<dbReference type="EMBL" id="CP093313">
    <property type="protein sequence ID" value="UWZ85552.1"/>
    <property type="molecule type" value="Genomic_DNA"/>
</dbReference>
<accession>A0A9J7BSB2</accession>
<dbReference type="InterPro" id="IPR014036">
    <property type="entry name" value="DeoR-like_C"/>
</dbReference>
<dbReference type="PROSITE" id="PS51000">
    <property type="entry name" value="HTH_DEOR_2"/>
    <property type="match status" value="1"/>
</dbReference>
<keyword evidence="2" id="KW-0804">Transcription</keyword>
<evidence type="ECO:0000313" key="5">
    <source>
        <dbReference type="Proteomes" id="UP001059380"/>
    </source>
</evidence>
<dbReference type="Pfam" id="PF00455">
    <property type="entry name" value="DeoRC"/>
    <property type="match status" value="1"/>
</dbReference>
<dbReference type="PRINTS" id="PR00033">
    <property type="entry name" value="HTHASNC"/>
</dbReference>
<dbReference type="GO" id="GO:0043565">
    <property type="term" value="F:sequence-specific DNA binding"/>
    <property type="evidence" value="ECO:0007669"/>
    <property type="project" value="InterPro"/>
</dbReference>
<sequence length="263" mass="28130">MSINTDKRAKEILRLLLSHGRASVEELTSALGTSPASIRRDLVRLEARGLVHRTLGGAMLAGNGNPVYEPFRFDASFQVREDRFASEKQRIARAAAALVQENETIGFSAGTTTTLVARQLLHRKNINVITNAVNIGMELSSSNKLHTTLTGGTLRWAGAFSLVGPTAIESLAHVVMDRLFLSATGVDAERGATLIQPDEAAVFRVMARQARQLIVVADSSKMGLVSPAVVCAPVEIDLLITDNGISEETARTFAASGVKILAV</sequence>
<keyword evidence="1" id="KW-0805">Transcription regulation</keyword>
<dbReference type="InterPro" id="IPR036388">
    <property type="entry name" value="WH-like_DNA-bd_sf"/>
</dbReference>
<dbReference type="Proteomes" id="UP001059380">
    <property type="component" value="Chromosome"/>
</dbReference>
<dbReference type="Pfam" id="PF08220">
    <property type="entry name" value="HTH_DeoR"/>
    <property type="match status" value="1"/>
</dbReference>
<dbReference type="PANTHER" id="PTHR30363">
    <property type="entry name" value="HTH-TYPE TRANSCRIPTIONAL REGULATOR SRLR-RELATED"/>
    <property type="match status" value="1"/>
</dbReference>
<dbReference type="Gene3D" id="1.10.10.10">
    <property type="entry name" value="Winged helix-like DNA-binding domain superfamily/Winged helix DNA-binding domain"/>
    <property type="match status" value="1"/>
</dbReference>
<feature type="domain" description="HTH deoR-type" evidence="3">
    <location>
        <begin position="5"/>
        <end position="60"/>
    </location>
</feature>
<dbReference type="SUPFAM" id="SSF46785">
    <property type="entry name" value="Winged helix' DNA-binding domain"/>
    <property type="match status" value="1"/>
</dbReference>
<dbReference type="SMART" id="SM01134">
    <property type="entry name" value="DeoRC"/>
    <property type="match status" value="1"/>
</dbReference>
<dbReference type="InterPro" id="IPR037171">
    <property type="entry name" value="NagB/RpiA_transferase-like"/>
</dbReference>
<dbReference type="AlphaFoldDB" id="A0A9J7BSB2"/>
<proteinExistence type="predicted"/>